<comment type="subcellular location">
    <subcellularLocation>
        <location evidence="1 4">Nucleus</location>
    </subcellularLocation>
</comment>
<protein>
    <submittedName>
        <fullName evidence="7">Jerky-like</fullName>
    </submittedName>
</protein>
<dbReference type="InterPro" id="IPR007889">
    <property type="entry name" value="HTH_Psq"/>
</dbReference>
<keyword evidence="2 4" id="KW-0238">DNA-binding</keyword>
<evidence type="ECO:0000256" key="4">
    <source>
        <dbReference type="PROSITE-ProRule" id="PRU00320"/>
    </source>
</evidence>
<gene>
    <name evidence="7" type="primary">JRKL_1</name>
    <name evidence="7" type="ORF">g.24780</name>
</gene>
<evidence type="ECO:0000256" key="3">
    <source>
        <dbReference type="ARBA" id="ARBA00023242"/>
    </source>
</evidence>
<evidence type="ECO:0000256" key="1">
    <source>
        <dbReference type="ARBA" id="ARBA00004123"/>
    </source>
</evidence>
<dbReference type="GO" id="GO:0003677">
    <property type="term" value="F:DNA binding"/>
    <property type="evidence" value="ECO:0007669"/>
    <property type="project" value="UniProtKB-UniRule"/>
</dbReference>
<organism evidence="7">
    <name type="scientific">Sipha flava</name>
    <name type="common">yellow sugarcane aphid</name>
    <dbReference type="NCBI Taxonomy" id="143950"/>
    <lineage>
        <taxon>Eukaryota</taxon>
        <taxon>Metazoa</taxon>
        <taxon>Ecdysozoa</taxon>
        <taxon>Arthropoda</taxon>
        <taxon>Hexapoda</taxon>
        <taxon>Insecta</taxon>
        <taxon>Pterygota</taxon>
        <taxon>Neoptera</taxon>
        <taxon>Paraneoptera</taxon>
        <taxon>Hemiptera</taxon>
        <taxon>Sternorrhyncha</taxon>
        <taxon>Aphidomorpha</taxon>
        <taxon>Aphidoidea</taxon>
        <taxon>Aphididae</taxon>
        <taxon>Sipha</taxon>
    </lineage>
</organism>
<evidence type="ECO:0000313" key="7">
    <source>
        <dbReference type="EMBL" id="MBY84214.1"/>
    </source>
</evidence>
<reference evidence="7" key="1">
    <citation type="submission" date="2018-04" db="EMBL/GenBank/DDBJ databases">
        <title>Transcriptome assembly of Sipha flava.</title>
        <authorList>
            <person name="Scully E.D."/>
            <person name="Geib S.M."/>
            <person name="Palmer N.A."/>
            <person name="Koch K."/>
            <person name="Bradshaw J."/>
            <person name="Heng-Moss T."/>
            <person name="Sarath G."/>
        </authorList>
    </citation>
    <scope>NUCLEOTIDE SEQUENCE</scope>
</reference>
<sequence>MTEKRKRVVLGFNQKLEIIKRLKNGENATNIAQIYGVGRTTVNDIKRHAEKIKQHVLLLQSNDGDVKSRKTMKPAKYEQLDNVLYQWFIQARSQGIPLSGPIIMAKASIINKKLDGDPNFKASMGWLDKFKFRHSIRQLDINGEKIGENSAVVAEFKEKFKSKIQSHLNLVREQVYNCDETGLNWKTLPQKTLASFSDKTATNFKDQKDRITVMVCANATGNHKLPLLVIGKSEKPRAFKNLNLNTLPVNYYAQKGAWMDLTIFMDWFHKVFVPQVKVHLAEKQLPQKALLLMDNAPTHPSGELKSDDGNITCFFLPTNIISLLQPMDQGIIENMKRQYRKSLIESVLSSDNTIGIKECWKNYNIKDAIFNVASAWADLTVPILKNGWNKLWPEIIPYKSKETKTVSVEEFVELCNELSSEILSTKEVTDWLESDKQDEGFEILNDDQIICNVTAVDKEVDDDVEDLALNLKPPISHAEAEAMLSKCIDWFEVQEEANATQVLLLRKIRNMATQKARASKKQMTDYFV</sequence>
<dbReference type="Gene3D" id="3.30.420.10">
    <property type="entry name" value="Ribonuclease H-like superfamily/Ribonuclease H"/>
    <property type="match status" value="1"/>
</dbReference>
<dbReference type="AlphaFoldDB" id="A0A2S2R2Q4"/>
<dbReference type="PANTHER" id="PTHR19303">
    <property type="entry name" value="TRANSPOSON"/>
    <property type="match status" value="1"/>
</dbReference>
<dbReference type="EMBL" id="GGMS01015011">
    <property type="protein sequence ID" value="MBY84214.1"/>
    <property type="molecule type" value="Transcribed_RNA"/>
</dbReference>
<dbReference type="PROSITE" id="PS50960">
    <property type="entry name" value="HTH_PSQ"/>
    <property type="match status" value="1"/>
</dbReference>
<name>A0A2S2R2Q4_9HEMI</name>
<dbReference type="InterPro" id="IPR009057">
    <property type="entry name" value="Homeodomain-like_sf"/>
</dbReference>
<accession>A0A2S2R2Q4</accession>
<dbReference type="SUPFAM" id="SSF46689">
    <property type="entry name" value="Homeodomain-like"/>
    <property type="match status" value="2"/>
</dbReference>
<proteinExistence type="predicted"/>
<feature type="domain" description="HTH CENPB-type" evidence="6">
    <location>
        <begin position="68"/>
        <end position="140"/>
    </location>
</feature>
<evidence type="ECO:0000259" key="5">
    <source>
        <dbReference type="PROSITE" id="PS50960"/>
    </source>
</evidence>
<dbReference type="InterPro" id="IPR036397">
    <property type="entry name" value="RNaseH_sf"/>
</dbReference>
<feature type="DNA-binding region" description="H-T-H motif" evidence="4">
    <location>
        <begin position="28"/>
        <end position="48"/>
    </location>
</feature>
<dbReference type="InterPro" id="IPR006600">
    <property type="entry name" value="HTH_CenpB_DNA-bd_dom"/>
</dbReference>
<dbReference type="PROSITE" id="PS51253">
    <property type="entry name" value="HTH_CENPB"/>
    <property type="match status" value="1"/>
</dbReference>
<dbReference type="Pfam" id="PF03221">
    <property type="entry name" value="HTH_Tnp_Tc5"/>
    <property type="match status" value="1"/>
</dbReference>
<dbReference type="Gene3D" id="1.10.10.60">
    <property type="entry name" value="Homeodomain-like"/>
    <property type="match status" value="2"/>
</dbReference>
<feature type="domain" description="HTH psq-type" evidence="5">
    <location>
        <begin position="1"/>
        <end position="52"/>
    </location>
</feature>
<dbReference type="InterPro" id="IPR050863">
    <property type="entry name" value="CenT-Element_Derived"/>
</dbReference>
<keyword evidence="3 4" id="KW-0539">Nucleus</keyword>
<evidence type="ECO:0000256" key="2">
    <source>
        <dbReference type="ARBA" id="ARBA00023125"/>
    </source>
</evidence>
<dbReference type="Pfam" id="PF03184">
    <property type="entry name" value="DDE_1"/>
    <property type="match status" value="1"/>
</dbReference>
<dbReference type="OrthoDB" id="6609393at2759"/>
<evidence type="ECO:0000259" key="6">
    <source>
        <dbReference type="PROSITE" id="PS51253"/>
    </source>
</evidence>
<dbReference type="SMART" id="SM00674">
    <property type="entry name" value="CENPB"/>
    <property type="match status" value="1"/>
</dbReference>
<dbReference type="PANTHER" id="PTHR19303:SF16">
    <property type="entry name" value="JERKY PROTEIN HOMOLOG-LIKE"/>
    <property type="match status" value="1"/>
</dbReference>
<dbReference type="InterPro" id="IPR004875">
    <property type="entry name" value="DDE_SF_endonuclease_dom"/>
</dbReference>
<dbReference type="Pfam" id="PF04218">
    <property type="entry name" value="CENP-B_N"/>
    <property type="match status" value="1"/>
</dbReference>
<dbReference type="GO" id="GO:0005634">
    <property type="term" value="C:nucleus"/>
    <property type="evidence" value="ECO:0007669"/>
    <property type="project" value="UniProtKB-SubCell"/>
</dbReference>